<dbReference type="Proteomes" id="UP001205506">
    <property type="component" value="Unassembled WGS sequence"/>
</dbReference>
<dbReference type="AlphaFoldDB" id="A0AAW5IGN7"/>
<dbReference type="EMBL" id="JANDWU010000065">
    <property type="protein sequence ID" value="MCP9550933.1"/>
    <property type="molecule type" value="Genomic_DNA"/>
</dbReference>
<sequence>EGVSKEDSLVIASDAIASKPYEAVKFKSRGDVFTVSRIQFLAGGKVLVDGYYTTTYNEDHSILYFEVGDGKGGTLENFYLKPKEGSLFFWDLTDKYKEAYPQVTKVELVWAAAQHF</sequence>
<gene>
    <name evidence="1" type="ORF">NNC68_15925</name>
</gene>
<name>A0AAW5IGN7_9BACT</name>
<dbReference type="RefSeq" id="WP_254971828.1">
    <property type="nucleotide sequence ID" value="NZ_JANDWU010000065.1"/>
</dbReference>
<feature type="non-terminal residue" evidence="1">
    <location>
        <position position="1"/>
    </location>
</feature>
<protein>
    <submittedName>
        <fullName evidence="1">Uncharacterized protein</fullName>
    </submittedName>
</protein>
<reference evidence="1" key="1">
    <citation type="submission" date="2022-07" db="EMBL/GenBank/DDBJ databases">
        <title>Prevotella copri.</title>
        <authorList>
            <person name="Yang C."/>
        </authorList>
    </citation>
    <scope>NUCLEOTIDE SEQUENCE</scope>
    <source>
        <strain evidence="1">HF1805</strain>
    </source>
</reference>
<accession>A0AAW5IGN7</accession>
<evidence type="ECO:0000313" key="1">
    <source>
        <dbReference type="EMBL" id="MCP9550933.1"/>
    </source>
</evidence>
<proteinExistence type="predicted"/>
<comment type="caution">
    <text evidence="1">The sequence shown here is derived from an EMBL/GenBank/DDBJ whole genome shotgun (WGS) entry which is preliminary data.</text>
</comment>
<organism evidence="1 2">
    <name type="scientific">Segatella copri</name>
    <dbReference type="NCBI Taxonomy" id="165179"/>
    <lineage>
        <taxon>Bacteria</taxon>
        <taxon>Pseudomonadati</taxon>
        <taxon>Bacteroidota</taxon>
        <taxon>Bacteroidia</taxon>
        <taxon>Bacteroidales</taxon>
        <taxon>Prevotellaceae</taxon>
        <taxon>Segatella</taxon>
    </lineage>
</organism>
<evidence type="ECO:0000313" key="2">
    <source>
        <dbReference type="Proteomes" id="UP001205506"/>
    </source>
</evidence>